<sequence>MKIGMIGIGDIAKKAYLPILTQIKDVELHVCTRNSNVLKVLKSTHPHINTYQSTQELIHSNIKAAFVHSSTSSHESIVNELLEAGIHIYVDKPVTYDGFSTENLINKAREKNLVLMVGFNRRYAPTYQKLKDIEQPNMVIMQKNRANLATDARRFIFDDFIHVIDTLLHLFPYTLEHVHIRGKHTNMKLEHIVLHLEAKEGTAIGVMNREAGTTNESVEVFTEREILRVANVSEMTCESKNNTLKYGQDNWESTLHKRGFHNIIKAFLDAVKEENIDPLVYDKDLKTHQLAEKLVLELK</sequence>
<organism evidence="3 4">
    <name type="scientific">Gracilibacillus kekensis</name>
    <dbReference type="NCBI Taxonomy" id="1027249"/>
    <lineage>
        <taxon>Bacteria</taxon>
        <taxon>Bacillati</taxon>
        <taxon>Bacillota</taxon>
        <taxon>Bacilli</taxon>
        <taxon>Bacillales</taxon>
        <taxon>Bacillaceae</taxon>
        <taxon>Gracilibacillus</taxon>
    </lineage>
</organism>
<evidence type="ECO:0000259" key="2">
    <source>
        <dbReference type="Pfam" id="PF21378"/>
    </source>
</evidence>
<evidence type="ECO:0000313" key="4">
    <source>
        <dbReference type="Proteomes" id="UP000184184"/>
    </source>
</evidence>
<dbReference type="RefSeq" id="WP_073203124.1">
    <property type="nucleotide sequence ID" value="NZ_FRCZ01000009.1"/>
</dbReference>
<dbReference type="PANTHER" id="PTHR43708:SF4">
    <property type="entry name" value="OXIDOREDUCTASE YCEM-RELATED"/>
    <property type="match status" value="1"/>
</dbReference>
<reference evidence="3 4" key="1">
    <citation type="submission" date="2016-11" db="EMBL/GenBank/DDBJ databases">
        <authorList>
            <person name="Jaros S."/>
            <person name="Januszkiewicz K."/>
            <person name="Wedrychowicz H."/>
        </authorList>
    </citation>
    <scope>NUCLEOTIDE SEQUENCE [LARGE SCALE GENOMIC DNA]</scope>
    <source>
        <strain evidence="3 4">CGMCC 1.10681</strain>
    </source>
</reference>
<dbReference type="Pfam" id="PF01408">
    <property type="entry name" value="GFO_IDH_MocA"/>
    <property type="match status" value="1"/>
</dbReference>
<dbReference type="AlphaFoldDB" id="A0A1M7QTA1"/>
<protein>
    <submittedName>
        <fullName evidence="3">Virulence factor</fullName>
    </submittedName>
</protein>
<dbReference type="Gene3D" id="3.40.50.720">
    <property type="entry name" value="NAD(P)-binding Rossmann-like Domain"/>
    <property type="match status" value="1"/>
</dbReference>
<dbReference type="STRING" id="1027249.SAMN05216179_3520"/>
<dbReference type="Proteomes" id="UP000184184">
    <property type="component" value="Unassembled WGS sequence"/>
</dbReference>
<dbReference type="InterPro" id="IPR048477">
    <property type="entry name" value="YceM-like_C"/>
</dbReference>
<dbReference type="InterPro" id="IPR000683">
    <property type="entry name" value="Gfo/Idh/MocA-like_OxRdtase_N"/>
</dbReference>
<dbReference type="InterPro" id="IPR051317">
    <property type="entry name" value="Gfo/Idh/MocA_oxidoreduct"/>
</dbReference>
<evidence type="ECO:0000313" key="3">
    <source>
        <dbReference type="EMBL" id="SHN34610.1"/>
    </source>
</evidence>
<keyword evidence="4" id="KW-1185">Reference proteome</keyword>
<dbReference type="InterPro" id="IPR036291">
    <property type="entry name" value="NAD(P)-bd_dom_sf"/>
</dbReference>
<gene>
    <name evidence="3" type="ORF">SAMN05216179_3520</name>
</gene>
<dbReference type="SUPFAM" id="SSF51735">
    <property type="entry name" value="NAD(P)-binding Rossmann-fold domains"/>
    <property type="match status" value="1"/>
</dbReference>
<feature type="domain" description="YceM-like C-terminal" evidence="2">
    <location>
        <begin position="125"/>
        <end position="239"/>
    </location>
</feature>
<feature type="domain" description="Gfo/Idh/MocA-like oxidoreductase N-terminal" evidence="1">
    <location>
        <begin position="1"/>
        <end position="119"/>
    </location>
</feature>
<dbReference type="EMBL" id="FRCZ01000009">
    <property type="protein sequence ID" value="SHN34610.1"/>
    <property type="molecule type" value="Genomic_DNA"/>
</dbReference>
<name>A0A1M7QTA1_9BACI</name>
<dbReference type="PANTHER" id="PTHR43708">
    <property type="entry name" value="CONSERVED EXPRESSED OXIDOREDUCTASE (EUROFUNG)"/>
    <property type="match status" value="1"/>
</dbReference>
<dbReference type="OrthoDB" id="9815825at2"/>
<evidence type="ECO:0000259" key="1">
    <source>
        <dbReference type="Pfam" id="PF01408"/>
    </source>
</evidence>
<dbReference type="SUPFAM" id="SSF55347">
    <property type="entry name" value="Glyceraldehyde-3-phosphate dehydrogenase-like, C-terminal domain"/>
    <property type="match status" value="1"/>
</dbReference>
<proteinExistence type="predicted"/>
<dbReference type="Gene3D" id="3.30.360.10">
    <property type="entry name" value="Dihydrodipicolinate Reductase, domain 2"/>
    <property type="match status" value="1"/>
</dbReference>
<accession>A0A1M7QTA1</accession>
<dbReference type="Pfam" id="PF21378">
    <property type="entry name" value="YceM-like_C"/>
    <property type="match status" value="1"/>
</dbReference>
<dbReference type="GO" id="GO:0000166">
    <property type="term" value="F:nucleotide binding"/>
    <property type="evidence" value="ECO:0007669"/>
    <property type="project" value="InterPro"/>
</dbReference>